<dbReference type="GO" id="GO:0005886">
    <property type="term" value="C:plasma membrane"/>
    <property type="evidence" value="ECO:0007669"/>
    <property type="project" value="TreeGrafter"/>
</dbReference>
<evidence type="ECO:0000313" key="8">
    <source>
        <dbReference type="Proteomes" id="UP000248795"/>
    </source>
</evidence>
<evidence type="ECO:0000259" key="6">
    <source>
        <dbReference type="PROSITE" id="PS51371"/>
    </source>
</evidence>
<evidence type="ECO:0000256" key="2">
    <source>
        <dbReference type="ARBA" id="ARBA00022737"/>
    </source>
</evidence>
<dbReference type="Gene3D" id="3.10.580.10">
    <property type="entry name" value="CBS-domain"/>
    <property type="match status" value="1"/>
</dbReference>
<evidence type="ECO:0000256" key="3">
    <source>
        <dbReference type="ARBA" id="ARBA00023122"/>
    </source>
</evidence>
<dbReference type="EMBL" id="QKVK01000003">
    <property type="protein sequence ID" value="PZF77475.1"/>
    <property type="molecule type" value="Genomic_DNA"/>
</dbReference>
<dbReference type="InterPro" id="IPR036318">
    <property type="entry name" value="FAD-bd_PCMH-like_sf"/>
</dbReference>
<evidence type="ECO:0000256" key="1">
    <source>
        <dbReference type="ARBA" id="ARBA00006446"/>
    </source>
</evidence>
<evidence type="ECO:0000256" key="5">
    <source>
        <dbReference type="SAM" id="MobiDB-lite"/>
    </source>
</evidence>
<feature type="region of interest" description="Disordered" evidence="5">
    <location>
        <begin position="139"/>
        <end position="158"/>
    </location>
</feature>
<dbReference type="GO" id="GO:0050660">
    <property type="term" value="F:flavin adenine dinucleotide binding"/>
    <property type="evidence" value="ECO:0007669"/>
    <property type="project" value="InterPro"/>
</dbReference>
<dbReference type="SUPFAM" id="SSF56176">
    <property type="entry name" value="FAD-binding/transporter-associated domain-like"/>
    <property type="match status" value="1"/>
</dbReference>
<dbReference type="Pfam" id="PF00571">
    <property type="entry name" value="CBS"/>
    <property type="match status" value="2"/>
</dbReference>
<dbReference type="PROSITE" id="PS51371">
    <property type="entry name" value="CBS"/>
    <property type="match status" value="2"/>
</dbReference>
<proteinExistence type="inferred from homology"/>
<dbReference type="InterPro" id="IPR000644">
    <property type="entry name" value="CBS_dom"/>
</dbReference>
<feature type="domain" description="CBS" evidence="6">
    <location>
        <begin position="175"/>
        <end position="235"/>
    </location>
</feature>
<dbReference type="Gene3D" id="3.30.465.10">
    <property type="match status" value="1"/>
</dbReference>
<keyword evidence="8" id="KW-1185">Reference proteome</keyword>
<dbReference type="InterPro" id="IPR044751">
    <property type="entry name" value="Ion_transp-like_CBS"/>
</dbReference>
<dbReference type="Proteomes" id="UP000248795">
    <property type="component" value="Unassembled WGS sequence"/>
</dbReference>
<dbReference type="InterPro" id="IPR005170">
    <property type="entry name" value="Transptr-assoc_dom"/>
</dbReference>
<dbReference type="AlphaFoldDB" id="A0A2W2APZ5"/>
<evidence type="ECO:0000313" key="7">
    <source>
        <dbReference type="EMBL" id="PZF77475.1"/>
    </source>
</evidence>
<reference evidence="8" key="1">
    <citation type="submission" date="2018-06" db="EMBL/GenBank/DDBJ databases">
        <title>Aestuariibacter litoralis strain KCTC 52945T.</title>
        <authorList>
            <person name="Li X."/>
            <person name="Salam N."/>
            <person name="Li J.-L."/>
            <person name="Chen Y.-M."/>
            <person name="Yang Z.-W."/>
            <person name="Zhang L.-Y."/>
            <person name="Han M.-X."/>
            <person name="Xiao M."/>
            <person name="Li W.-J."/>
        </authorList>
    </citation>
    <scope>NUCLEOTIDE SEQUENCE [LARGE SCALE GENOMIC DNA]</scope>
    <source>
        <strain evidence="8">KCTC 52945</strain>
    </source>
</reference>
<dbReference type="InterPro" id="IPR016169">
    <property type="entry name" value="FAD-bd_PCMH_sub2"/>
</dbReference>
<organism evidence="7 8">
    <name type="scientific">Aestuariivirga litoralis</name>
    <dbReference type="NCBI Taxonomy" id="2650924"/>
    <lineage>
        <taxon>Bacteria</taxon>
        <taxon>Pseudomonadati</taxon>
        <taxon>Pseudomonadota</taxon>
        <taxon>Alphaproteobacteria</taxon>
        <taxon>Hyphomicrobiales</taxon>
        <taxon>Aestuariivirgaceae</taxon>
        <taxon>Aestuariivirga</taxon>
    </lineage>
</organism>
<comment type="caution">
    <text evidence="7">The sequence shown here is derived from an EMBL/GenBank/DDBJ whole genome shotgun (WGS) entry which is preliminary data.</text>
</comment>
<accession>A0A2W2APZ5</accession>
<dbReference type="PANTHER" id="PTHR22777">
    <property type="entry name" value="HEMOLYSIN-RELATED"/>
    <property type="match status" value="1"/>
</dbReference>
<feature type="domain" description="CBS" evidence="6">
    <location>
        <begin position="79"/>
        <end position="140"/>
    </location>
</feature>
<protein>
    <submittedName>
        <fullName evidence="7">Magnesium/cobalt efflux protein</fullName>
    </submittedName>
</protein>
<dbReference type="SMART" id="SM01091">
    <property type="entry name" value="CorC_HlyC"/>
    <property type="match status" value="1"/>
</dbReference>
<keyword evidence="2" id="KW-0677">Repeat</keyword>
<comment type="similarity">
    <text evidence="1">Belongs to the UPF0053 family. Hemolysin C subfamily.</text>
</comment>
<dbReference type="FunFam" id="3.10.580.10:FF:000002">
    <property type="entry name" value="Magnesium/cobalt efflux protein CorC"/>
    <property type="match status" value="1"/>
</dbReference>
<name>A0A2W2APZ5_9HYPH</name>
<feature type="compositionally biased region" description="Basic and acidic residues" evidence="5">
    <location>
        <begin position="143"/>
        <end position="153"/>
    </location>
</feature>
<evidence type="ECO:0000256" key="4">
    <source>
        <dbReference type="PROSITE-ProRule" id="PRU00703"/>
    </source>
</evidence>
<dbReference type="PANTHER" id="PTHR22777:SF27">
    <property type="entry name" value="MAGNESIUM AND COBALT EFFLUX PROTEIN CORC"/>
    <property type="match status" value="1"/>
</dbReference>
<dbReference type="Pfam" id="PF03471">
    <property type="entry name" value="CorC_HlyC"/>
    <property type="match status" value="1"/>
</dbReference>
<gene>
    <name evidence="7" type="ORF">DK847_09160</name>
</gene>
<dbReference type="SUPFAM" id="SSF54631">
    <property type="entry name" value="CBS-domain pair"/>
    <property type="match status" value="1"/>
</dbReference>
<keyword evidence="3 4" id="KW-0129">CBS domain</keyword>
<dbReference type="CDD" id="cd04590">
    <property type="entry name" value="CBS_pair_CorC_HlyC_assoc"/>
    <property type="match status" value="1"/>
</dbReference>
<sequence length="340" mass="37368">MSETDHTGGSPPADIMRESLWQRLRSRFGRGRDVGLRESLEGAIESHEAQNPGETVGQEARSMMLNIIEFSGLRVDDVMVPRVDIVAIDEADSMQELLAKFIDANHSRMPVYRETLDGITGMIHVKDFLRWMAARGTRKRRSAKAEKPEKTEKASPPGLSIAATALSTSVKQAGLNREVLFVPPSMPATDLLVRMQASRTHLAIVIDEYGGTEGLVSIEDLVEVIVGDIADEHDTEEDLEIKPVEDGIYLADGRVDLASLEALLAVDLLPEDEEEEADTLAGLIFKIAGRVPARGEVIRHESGLEFEILDSDPRRVKRVRINSRNVNRPSADPTTDSASG</sequence>
<dbReference type="InterPro" id="IPR046342">
    <property type="entry name" value="CBS_dom_sf"/>
</dbReference>